<evidence type="ECO:0000313" key="2">
    <source>
        <dbReference type="EMBL" id="MCW3476415.1"/>
    </source>
</evidence>
<sequence length="87" mass="9157">MLLLPAFLILGLLAGAAHFLALRENTRLYLEGRRHWLALAVQLARLTASSILFVLASLQGTGPLLAAALGFLLARAVVLSRLAGAAP</sequence>
<keyword evidence="1" id="KW-1133">Transmembrane helix</keyword>
<proteinExistence type="predicted"/>
<evidence type="ECO:0000313" key="3">
    <source>
        <dbReference type="Proteomes" id="UP001165679"/>
    </source>
</evidence>
<keyword evidence="1" id="KW-0472">Membrane</keyword>
<evidence type="ECO:0000256" key="1">
    <source>
        <dbReference type="SAM" id="Phobius"/>
    </source>
</evidence>
<dbReference type="AlphaFoldDB" id="A0AA41YPA8"/>
<keyword evidence="1" id="KW-0812">Transmembrane</keyword>
<feature type="transmembrane region" description="Helical" evidence="1">
    <location>
        <begin position="65"/>
        <end position="84"/>
    </location>
</feature>
<dbReference type="Proteomes" id="UP001165679">
    <property type="component" value="Unassembled WGS sequence"/>
</dbReference>
<dbReference type="RefSeq" id="WP_264715205.1">
    <property type="nucleotide sequence ID" value="NZ_JAPDNT010000019.1"/>
</dbReference>
<feature type="transmembrane region" description="Helical" evidence="1">
    <location>
        <begin position="37"/>
        <end position="58"/>
    </location>
</feature>
<evidence type="ECO:0008006" key="4">
    <source>
        <dbReference type="Google" id="ProtNLM"/>
    </source>
</evidence>
<dbReference type="Pfam" id="PF12966">
    <property type="entry name" value="AtpR"/>
    <property type="match status" value="1"/>
</dbReference>
<comment type="caution">
    <text evidence="2">The sequence shown here is derived from an EMBL/GenBank/DDBJ whole genome shotgun (WGS) entry which is preliminary data.</text>
</comment>
<reference evidence="2" key="2">
    <citation type="submission" date="2022-10" db="EMBL/GenBank/DDBJ databases">
        <authorList>
            <person name="Trinh H.N."/>
        </authorList>
    </citation>
    <scope>NUCLEOTIDE SEQUENCE</scope>
    <source>
        <strain evidence="2">RN2-1</strain>
    </source>
</reference>
<protein>
    <recommendedName>
        <fullName evidence="4">ATP synthase subunit I</fullName>
    </recommendedName>
</protein>
<gene>
    <name evidence="2" type="ORF">OL599_17780</name>
</gene>
<dbReference type="EMBL" id="JAPDNT010000019">
    <property type="protein sequence ID" value="MCW3476415.1"/>
    <property type="molecule type" value="Genomic_DNA"/>
</dbReference>
<name>A0AA41YPA8_9PROT</name>
<accession>A0AA41YPA8</accession>
<reference evidence="2" key="1">
    <citation type="submission" date="2022-09" db="EMBL/GenBank/DDBJ databases">
        <title>Rhodovastum sp. nov. RN2-1 isolated from soil in Seongnam, South Korea.</title>
        <authorList>
            <person name="Le N.T."/>
        </authorList>
    </citation>
    <scope>NUCLEOTIDE SEQUENCE</scope>
    <source>
        <strain evidence="2">RN2-1</strain>
    </source>
</reference>
<keyword evidence="3" id="KW-1185">Reference proteome</keyword>
<dbReference type="InterPro" id="IPR017581">
    <property type="entry name" value="AtpR-like"/>
</dbReference>
<organism evidence="2 3">
    <name type="scientific">Limobrevibacterium gyesilva</name>
    <dbReference type="NCBI Taxonomy" id="2991712"/>
    <lineage>
        <taxon>Bacteria</taxon>
        <taxon>Pseudomonadati</taxon>
        <taxon>Pseudomonadota</taxon>
        <taxon>Alphaproteobacteria</taxon>
        <taxon>Acetobacterales</taxon>
        <taxon>Acetobacteraceae</taxon>
        <taxon>Limobrevibacterium</taxon>
    </lineage>
</organism>